<name>A0A327RLU2_9FLAO</name>
<dbReference type="Pfam" id="PF13557">
    <property type="entry name" value="Phenol_MetA_deg"/>
    <property type="match status" value="1"/>
</dbReference>
<dbReference type="Proteomes" id="UP000248703">
    <property type="component" value="Unassembled WGS sequence"/>
</dbReference>
<dbReference type="InterPro" id="IPR025737">
    <property type="entry name" value="FApF"/>
</dbReference>
<evidence type="ECO:0000313" key="2">
    <source>
        <dbReference type="EMBL" id="RAJ18000.1"/>
    </source>
</evidence>
<accession>A0A327RLU2</accession>
<feature type="signal peptide" evidence="1">
    <location>
        <begin position="1"/>
        <end position="21"/>
    </location>
</feature>
<reference evidence="2 3" key="1">
    <citation type="submission" date="2018-06" db="EMBL/GenBank/DDBJ databases">
        <title>Genomic Encyclopedia of Archaeal and Bacterial Type Strains, Phase II (KMG-II): from individual species to whole genera.</title>
        <authorList>
            <person name="Goeker M."/>
        </authorList>
    </citation>
    <scope>NUCLEOTIDE SEQUENCE [LARGE SCALE GENOMIC DNA]</scope>
    <source>
        <strain evidence="2 3">DSM 24464</strain>
    </source>
</reference>
<sequence>MKPIKHVLTIVAALTFGLLTAQETQDLGPLVTDRPDATEAPSVVPKNYIQVETGAFYESFEENNFKTEDFTYNTTLIRYGLLDNLELRLGWNLTDSKAFLNNTETSQISSFSPLLLGVKIAITEEKGLLPEIGFIGHLNLPFSVKEAIRPQTTGVDFRFSFAHTLSDRSSFSYNLGAAWGNDSSEANYLYTMAYGYGITEKFGAYAELYGDFPENSKANHLWDAGLTYLLSNNVQLDATVGSSITKGQDILLSAGISFRLPN</sequence>
<organism evidence="2 3">
    <name type="scientific">Olleya aquimaris</name>
    <dbReference type="NCBI Taxonomy" id="639310"/>
    <lineage>
        <taxon>Bacteria</taxon>
        <taxon>Pseudomonadati</taxon>
        <taxon>Bacteroidota</taxon>
        <taxon>Flavobacteriia</taxon>
        <taxon>Flavobacteriales</taxon>
        <taxon>Flavobacteriaceae</taxon>
    </lineage>
</organism>
<gene>
    <name evidence="2" type="ORF">LY08_00270</name>
</gene>
<comment type="caution">
    <text evidence="2">The sequence shown here is derived from an EMBL/GenBank/DDBJ whole genome shotgun (WGS) entry which is preliminary data.</text>
</comment>
<keyword evidence="3" id="KW-1185">Reference proteome</keyword>
<protein>
    <submittedName>
        <fullName evidence="2">Outer membrane putative beta-barrel porin/alpha-amylase</fullName>
    </submittedName>
</protein>
<keyword evidence="1" id="KW-0732">Signal</keyword>
<evidence type="ECO:0000256" key="1">
    <source>
        <dbReference type="SAM" id="SignalP"/>
    </source>
</evidence>
<evidence type="ECO:0000313" key="3">
    <source>
        <dbReference type="Proteomes" id="UP000248703"/>
    </source>
</evidence>
<dbReference type="SUPFAM" id="SSF56935">
    <property type="entry name" value="Porins"/>
    <property type="match status" value="1"/>
</dbReference>
<proteinExistence type="predicted"/>
<dbReference type="EMBL" id="QLLO01000001">
    <property type="protein sequence ID" value="RAJ18000.1"/>
    <property type="molecule type" value="Genomic_DNA"/>
</dbReference>
<feature type="chain" id="PRO_5016274578" evidence="1">
    <location>
        <begin position="22"/>
        <end position="262"/>
    </location>
</feature>
<dbReference type="OrthoDB" id="1014491at2"/>
<dbReference type="RefSeq" id="WP_111658635.1">
    <property type="nucleotide sequence ID" value="NZ_QLLO01000001.1"/>
</dbReference>
<dbReference type="AlphaFoldDB" id="A0A327RLU2"/>